<feature type="region of interest" description="Disordered" evidence="1">
    <location>
        <begin position="32"/>
        <end position="166"/>
    </location>
</feature>
<name>A0A1R0GZS9_9FUNG</name>
<evidence type="ECO:0000313" key="2">
    <source>
        <dbReference type="EMBL" id="OLY82402.1"/>
    </source>
</evidence>
<dbReference type="EMBL" id="LSSL01001567">
    <property type="protein sequence ID" value="OLY82402.1"/>
    <property type="molecule type" value="Genomic_DNA"/>
</dbReference>
<comment type="caution">
    <text evidence="2">The sequence shown here is derived from an EMBL/GenBank/DDBJ whole genome shotgun (WGS) entry which is preliminary data.</text>
</comment>
<reference evidence="2 3" key="1">
    <citation type="journal article" date="2016" name="Mol. Biol. Evol.">
        <title>Genome-Wide Survey of Gut Fungi (Harpellales) Reveals the First Horizontally Transferred Ubiquitin Gene from a Mosquito Host.</title>
        <authorList>
            <person name="Wang Y."/>
            <person name="White M.M."/>
            <person name="Kvist S."/>
            <person name="Moncalvo J.M."/>
        </authorList>
    </citation>
    <scope>NUCLEOTIDE SEQUENCE [LARGE SCALE GENOMIC DNA]</scope>
    <source>
        <strain evidence="2 3">ALG-7-W6</strain>
    </source>
</reference>
<dbReference type="Proteomes" id="UP000187455">
    <property type="component" value="Unassembled WGS sequence"/>
</dbReference>
<protein>
    <submittedName>
        <fullName evidence="2">Uncharacterized protein</fullName>
    </submittedName>
</protein>
<feature type="compositionally biased region" description="Basic residues" evidence="1">
    <location>
        <begin position="154"/>
        <end position="166"/>
    </location>
</feature>
<dbReference type="STRING" id="133383.A0A1R0GZS9"/>
<dbReference type="AlphaFoldDB" id="A0A1R0GZS9"/>
<gene>
    <name evidence="2" type="ORF">AYI68_g3480</name>
</gene>
<evidence type="ECO:0000256" key="1">
    <source>
        <dbReference type="SAM" id="MobiDB-lite"/>
    </source>
</evidence>
<evidence type="ECO:0000313" key="3">
    <source>
        <dbReference type="Proteomes" id="UP000187455"/>
    </source>
</evidence>
<feature type="compositionally biased region" description="Polar residues" evidence="1">
    <location>
        <begin position="133"/>
        <end position="145"/>
    </location>
</feature>
<feature type="compositionally biased region" description="Basic and acidic residues" evidence="1">
    <location>
        <begin position="33"/>
        <end position="44"/>
    </location>
</feature>
<proteinExistence type="predicted"/>
<sequence>MNTISPKEIAPCDPDDLIVDTFEEVIGLEVNEDSSKYPKKDSRFFSDSSDDNRSNINRNNLKKSQRLKYSSESDFEENVSSPLNRSNQYNNRNGLVNSSSRRKVLSTYKESSNSDSDPLISDQDGSFAASDDYLQSSSEPASPENTSDEDYGKPKKSTKKSISRNG</sequence>
<feature type="compositionally biased region" description="Polar residues" evidence="1">
    <location>
        <begin position="67"/>
        <end position="99"/>
    </location>
</feature>
<accession>A0A1R0GZS9</accession>
<keyword evidence="3" id="KW-1185">Reference proteome</keyword>
<organism evidence="2 3">
    <name type="scientific">Smittium mucronatum</name>
    <dbReference type="NCBI Taxonomy" id="133383"/>
    <lineage>
        <taxon>Eukaryota</taxon>
        <taxon>Fungi</taxon>
        <taxon>Fungi incertae sedis</taxon>
        <taxon>Zoopagomycota</taxon>
        <taxon>Kickxellomycotina</taxon>
        <taxon>Harpellomycetes</taxon>
        <taxon>Harpellales</taxon>
        <taxon>Legeriomycetaceae</taxon>
        <taxon>Smittium</taxon>
    </lineage>
</organism>